<keyword evidence="3" id="KW-1185">Reference proteome</keyword>
<accession>A0ABY5MZY3</accession>
<evidence type="ECO:0000256" key="1">
    <source>
        <dbReference type="SAM" id="MobiDB-lite"/>
    </source>
</evidence>
<reference evidence="2 3" key="1">
    <citation type="submission" date="2022-05" db="EMBL/GenBank/DDBJ databases">
        <title>S8-45 Sphingomonas ultraviolaceadurans.</title>
        <authorList>
            <person name="Liu Y."/>
        </authorList>
    </citation>
    <scope>NUCLEOTIDE SEQUENCE [LARGE SCALE GENOMIC DNA]</scope>
    <source>
        <strain evidence="2 3">S8-45</strain>
    </source>
</reference>
<dbReference type="Proteomes" id="UP000831921">
    <property type="component" value="Chromosome"/>
</dbReference>
<organism evidence="2 3">
    <name type="scientific">Sphingomonas glaciei</name>
    <dbReference type="NCBI Taxonomy" id="2938948"/>
    <lineage>
        <taxon>Bacteria</taxon>
        <taxon>Pseudomonadati</taxon>
        <taxon>Pseudomonadota</taxon>
        <taxon>Alphaproteobacteria</taxon>
        <taxon>Sphingomonadales</taxon>
        <taxon>Sphingomonadaceae</taxon>
        <taxon>Sphingomonas</taxon>
    </lineage>
</organism>
<sequence length="180" mass="19736">MSDTNLALRISNPSKAVDTQSIVGWGVDADPQNDPTYPYRNRTEDNHSGEWRRPTQQEAQVELLKSVEHKWLPAVFGTASPPSGVSGSMRRLAFRWSESNWAHWLLLIAADRVNMIEGLVEDLGRGHVPNIPKEMGVPAEWRHNKAGLLKKLAVAAAIGGTVTGLIVAKRNAGKREPSAS</sequence>
<dbReference type="EMBL" id="CP097253">
    <property type="protein sequence ID" value="UUR09371.1"/>
    <property type="molecule type" value="Genomic_DNA"/>
</dbReference>
<protein>
    <submittedName>
        <fullName evidence="2">Uncharacterized protein</fullName>
    </submittedName>
</protein>
<evidence type="ECO:0000313" key="3">
    <source>
        <dbReference type="Proteomes" id="UP000831921"/>
    </source>
</evidence>
<feature type="region of interest" description="Disordered" evidence="1">
    <location>
        <begin position="25"/>
        <end position="54"/>
    </location>
</feature>
<proteinExistence type="predicted"/>
<gene>
    <name evidence="2" type="ORF">M1K48_07095</name>
</gene>
<feature type="compositionally biased region" description="Basic and acidic residues" evidence="1">
    <location>
        <begin position="41"/>
        <end position="54"/>
    </location>
</feature>
<evidence type="ECO:0000313" key="2">
    <source>
        <dbReference type="EMBL" id="UUR09371.1"/>
    </source>
</evidence>
<dbReference type="RefSeq" id="WP_249505138.1">
    <property type="nucleotide sequence ID" value="NZ_CP097253.1"/>
</dbReference>
<name>A0ABY5MZY3_9SPHN</name>